<organism evidence="1">
    <name type="scientific">Bracon brevicornis</name>
    <dbReference type="NCBI Taxonomy" id="1563983"/>
    <lineage>
        <taxon>Eukaryota</taxon>
        <taxon>Metazoa</taxon>
        <taxon>Ecdysozoa</taxon>
        <taxon>Arthropoda</taxon>
        <taxon>Hexapoda</taxon>
        <taxon>Insecta</taxon>
        <taxon>Pterygota</taxon>
        <taxon>Neoptera</taxon>
        <taxon>Endopterygota</taxon>
        <taxon>Hymenoptera</taxon>
        <taxon>Apocrita</taxon>
        <taxon>Ichneumonoidea</taxon>
        <taxon>Braconidae</taxon>
        <taxon>Braconinae</taxon>
        <taxon>Bracon</taxon>
    </lineage>
</organism>
<proteinExistence type="predicted"/>
<protein>
    <submittedName>
        <fullName evidence="1">Uncharacterized protein</fullName>
    </submittedName>
</protein>
<sequence length="123" mass="14086">MHSESNSQRIRSFELRRFGCTQRPSAHQTPPNPVFSLPAKQITRKTPNPTGSCHIAKLVDKVNSLTYKPPVTHFPTTDAADYGWEAQLDDVQVTGQWTREQERWHSRVHMCYSRQTTPPLSPT</sequence>
<gene>
    <name evidence="1" type="ORF">BBRV_LOCUS41287</name>
</gene>
<dbReference type="EMBL" id="CADCXW020000012">
    <property type="protein sequence ID" value="CAD1546308.1"/>
    <property type="molecule type" value="Genomic_DNA"/>
</dbReference>
<name>A0A6V7J7R6_9HYME</name>
<dbReference type="AlphaFoldDB" id="A0A6V7J7R6"/>
<accession>A0A6V7J7R6</accession>
<reference evidence="1" key="1">
    <citation type="submission" date="2020-07" db="EMBL/GenBank/DDBJ databases">
        <authorList>
            <person name="Ferguson B K."/>
        </authorList>
    </citation>
    <scope>NUCLEOTIDE SEQUENCE</scope>
    <source>
        <strain evidence="1">L06</strain>
    </source>
</reference>
<evidence type="ECO:0000313" key="1">
    <source>
        <dbReference type="EMBL" id="CAD1546308.1"/>
    </source>
</evidence>